<dbReference type="GO" id="GO:0005886">
    <property type="term" value="C:plasma membrane"/>
    <property type="evidence" value="ECO:0007669"/>
    <property type="project" value="UniProtKB-SubCell"/>
</dbReference>
<keyword evidence="2" id="KW-1003">Cell membrane</keyword>
<feature type="transmembrane region" description="Helical" evidence="7">
    <location>
        <begin position="140"/>
        <end position="159"/>
    </location>
</feature>
<feature type="transmembrane region" description="Helical" evidence="7">
    <location>
        <begin position="20"/>
        <end position="41"/>
    </location>
</feature>
<evidence type="ECO:0000256" key="2">
    <source>
        <dbReference type="ARBA" id="ARBA00022475"/>
    </source>
</evidence>
<keyword evidence="6 7" id="KW-0472">Membrane</keyword>
<evidence type="ECO:0000313" key="10">
    <source>
        <dbReference type="Proteomes" id="UP000002208"/>
    </source>
</evidence>
<feature type="transmembrane region" description="Helical" evidence="7">
    <location>
        <begin position="193"/>
        <end position="211"/>
    </location>
</feature>
<dbReference type="KEGG" id="ddr:Deide_03530"/>
<feature type="transmembrane region" description="Helical" evidence="7">
    <location>
        <begin position="67"/>
        <end position="94"/>
    </location>
</feature>
<evidence type="ECO:0000259" key="8">
    <source>
        <dbReference type="SMART" id="SM00014"/>
    </source>
</evidence>
<dbReference type="Proteomes" id="UP000002208">
    <property type="component" value="Chromosome"/>
</dbReference>
<dbReference type="SUPFAM" id="SSF48317">
    <property type="entry name" value="Acid phosphatase/Vanadium-dependent haloperoxidase"/>
    <property type="match status" value="1"/>
</dbReference>
<comment type="subcellular location">
    <subcellularLocation>
        <location evidence="1">Cell membrane</location>
        <topology evidence="1">Multi-pass membrane protein</topology>
    </subcellularLocation>
</comment>
<keyword evidence="10" id="KW-1185">Reference proteome</keyword>
<feature type="domain" description="Phosphatidic acid phosphatase type 2/haloperoxidase" evidence="8">
    <location>
        <begin position="99"/>
        <end position="208"/>
    </location>
</feature>
<dbReference type="eggNOG" id="COG0671">
    <property type="taxonomic scope" value="Bacteria"/>
</dbReference>
<keyword evidence="4" id="KW-0378">Hydrolase</keyword>
<dbReference type="InterPro" id="IPR036938">
    <property type="entry name" value="PAP2/HPO_sf"/>
</dbReference>
<evidence type="ECO:0000256" key="7">
    <source>
        <dbReference type="SAM" id="Phobius"/>
    </source>
</evidence>
<keyword evidence="3 7" id="KW-0812">Transmembrane</keyword>
<dbReference type="SMART" id="SM00014">
    <property type="entry name" value="acidPPc"/>
    <property type="match status" value="1"/>
</dbReference>
<dbReference type="InterPro" id="IPR000326">
    <property type="entry name" value="PAP2/HPO"/>
</dbReference>
<proteinExistence type="predicted"/>
<dbReference type="PANTHER" id="PTHR14969">
    <property type="entry name" value="SPHINGOSINE-1-PHOSPHATE PHOSPHOHYDROLASE"/>
    <property type="match status" value="1"/>
</dbReference>
<keyword evidence="5 7" id="KW-1133">Transmembrane helix</keyword>
<evidence type="ECO:0000256" key="6">
    <source>
        <dbReference type="ARBA" id="ARBA00023136"/>
    </source>
</evidence>
<dbReference type="HOGENOM" id="CLU_072573_3_0_0"/>
<dbReference type="AlphaFoldDB" id="C1CZS3"/>
<dbReference type="EMBL" id="CP001114">
    <property type="protein sequence ID" value="ACO45175.2"/>
    <property type="molecule type" value="Genomic_DNA"/>
</dbReference>
<dbReference type="RefSeq" id="WP_041227337.1">
    <property type="nucleotide sequence ID" value="NC_012526.1"/>
</dbReference>
<evidence type="ECO:0000256" key="3">
    <source>
        <dbReference type="ARBA" id="ARBA00022692"/>
    </source>
</evidence>
<dbReference type="GO" id="GO:0016787">
    <property type="term" value="F:hydrolase activity"/>
    <property type="evidence" value="ECO:0007669"/>
    <property type="project" value="UniProtKB-KW"/>
</dbReference>
<dbReference type="Gene3D" id="1.20.144.10">
    <property type="entry name" value="Phosphatidic acid phosphatase type 2/haloperoxidase"/>
    <property type="match status" value="2"/>
</dbReference>
<dbReference type="CDD" id="cd03392">
    <property type="entry name" value="PAP2_like_2"/>
    <property type="match status" value="1"/>
</dbReference>
<protein>
    <submittedName>
        <fullName evidence="9">Putative PAP2 superfamily membrane-associated lipid phosphatase</fullName>
    </submittedName>
</protein>
<reference evidence="9 10" key="1">
    <citation type="journal article" date="2009" name="PLoS Genet.">
        <title>Alliance of proteomics and genomics to unravel the specificities of Sahara bacterium Deinococcus deserti.</title>
        <authorList>
            <person name="de Groot A."/>
            <person name="Dulermo R."/>
            <person name="Ortet P."/>
            <person name="Blanchard L."/>
            <person name="Guerin P."/>
            <person name="Fernandez B."/>
            <person name="Vacherie B."/>
            <person name="Dossat C."/>
            <person name="Jolivet E."/>
            <person name="Siguier P."/>
            <person name="Chandler M."/>
            <person name="Barakat M."/>
            <person name="Dedieu A."/>
            <person name="Barbe V."/>
            <person name="Heulin T."/>
            <person name="Sommer S."/>
            <person name="Achouak W."/>
            <person name="Armengaud J."/>
        </authorList>
    </citation>
    <scope>NUCLEOTIDE SEQUENCE [LARGE SCALE GENOMIC DNA]</scope>
    <source>
        <strain evidence="10">DSM 17065 / CIP 109153 / LMG 22923 / VCD115</strain>
    </source>
</reference>
<dbReference type="STRING" id="546414.Deide_03530"/>
<gene>
    <name evidence="9" type="ordered locus">Deide_03530</name>
</gene>
<evidence type="ECO:0000256" key="5">
    <source>
        <dbReference type="ARBA" id="ARBA00022989"/>
    </source>
</evidence>
<accession>C1CZS3</accession>
<feature type="transmembrane region" description="Helical" evidence="7">
    <location>
        <begin position="166"/>
        <end position="187"/>
    </location>
</feature>
<evidence type="ECO:0000256" key="1">
    <source>
        <dbReference type="ARBA" id="ARBA00004651"/>
    </source>
</evidence>
<dbReference type="Pfam" id="PF01569">
    <property type="entry name" value="PAP2"/>
    <property type="match status" value="1"/>
</dbReference>
<evidence type="ECO:0000313" key="9">
    <source>
        <dbReference type="EMBL" id="ACO45175.2"/>
    </source>
</evidence>
<sequence length="240" mass="26947">MLVHLRRLRLFLKGYGRSLLKLFFGLLFPLVVFVAIAVDVYEKDPFTFEEPLMLSIHAFSSEPLDRLAAALSAFGNTPGMLPLTVLLAGCLYVLQPRATYFLLLSLAGSVVFHAVLKKAFDRPRPTYWTPIAPEADFSFPSGHAMFATSLVLALILLSWPTRWRPLMMGLGVTYVLVMMWSRVYSGVHYPTDVLAGTLVALVWVGMLDRLLQGHRLLKRPQLVMLDDPARMDGEKQPEQA</sequence>
<organism evidence="9 10">
    <name type="scientific">Deinococcus deserti (strain DSM 17065 / CIP 109153 / LMG 22923 / VCD115)</name>
    <dbReference type="NCBI Taxonomy" id="546414"/>
    <lineage>
        <taxon>Bacteria</taxon>
        <taxon>Thermotogati</taxon>
        <taxon>Deinococcota</taxon>
        <taxon>Deinococci</taxon>
        <taxon>Deinococcales</taxon>
        <taxon>Deinococcaceae</taxon>
        <taxon>Deinococcus</taxon>
    </lineage>
</organism>
<feature type="transmembrane region" description="Helical" evidence="7">
    <location>
        <begin position="101"/>
        <end position="120"/>
    </location>
</feature>
<dbReference type="PANTHER" id="PTHR14969:SF62">
    <property type="entry name" value="DECAPRENYLPHOSPHORYL-5-PHOSPHORIBOSE PHOSPHATASE RV3807C-RELATED"/>
    <property type="match status" value="1"/>
</dbReference>
<dbReference type="PaxDb" id="546414-Deide_03530"/>
<name>C1CZS3_DEIDV</name>
<evidence type="ECO:0000256" key="4">
    <source>
        <dbReference type="ARBA" id="ARBA00022801"/>
    </source>
</evidence>